<accession>A0A9X0J7U4</accession>
<dbReference type="RefSeq" id="WP_061400123.1">
    <property type="nucleotide sequence ID" value="NZ_LSNG01000020.1"/>
</dbReference>
<dbReference type="Proteomes" id="UP000070346">
    <property type="component" value="Unassembled WGS sequence"/>
</dbReference>
<organism evidence="1 2">
    <name type="scientific">Lactobacillus johnsonii</name>
    <dbReference type="NCBI Taxonomy" id="33959"/>
    <lineage>
        <taxon>Bacteria</taxon>
        <taxon>Bacillati</taxon>
        <taxon>Bacillota</taxon>
        <taxon>Bacilli</taxon>
        <taxon>Lactobacillales</taxon>
        <taxon>Lactobacillaceae</taxon>
        <taxon>Lactobacillus</taxon>
    </lineage>
</organism>
<proteinExistence type="predicted"/>
<comment type="caution">
    <text evidence="1">The sequence shown here is derived from an EMBL/GenBank/DDBJ whole genome shotgun (WGS) entry which is preliminary data.</text>
</comment>
<name>A0A9X0J7U4_LACJH</name>
<evidence type="ECO:0000313" key="1">
    <source>
        <dbReference type="EMBL" id="KXN76477.1"/>
    </source>
</evidence>
<sequence length="250" mass="28800">MSNYAFRNKNFKGQLMNPISANQAQTNNISCSHYCPNAKCSAYLYVCSRHGSTNAYFAAIHADHRHIPNCPYGHNINFDEDKYDEQAFNYDSALDHLITASTGTVQQHPNNSTAHINNPTGAHPIRTIGQIYCMCKSLDIHSTYNSIKIHEMLVDTRSINIYNAGIYGKRLIEANVPRYCYNPTEQEIYLELNPYNITLKFDDFDLYDFMKNRIYENSDKLIIVAGDWQQIAQYHIETKIVSKRQVMVLH</sequence>
<dbReference type="OrthoDB" id="9429497at2"/>
<gene>
    <name evidence="1" type="ORF">AYJ53_02915</name>
</gene>
<protein>
    <submittedName>
        <fullName evidence="1">Uncharacterized protein</fullName>
    </submittedName>
</protein>
<evidence type="ECO:0000313" key="2">
    <source>
        <dbReference type="Proteomes" id="UP000070346"/>
    </source>
</evidence>
<dbReference type="AlphaFoldDB" id="A0A9X0J7U4"/>
<dbReference type="EMBL" id="LSNG01000020">
    <property type="protein sequence ID" value="KXN76477.1"/>
    <property type="molecule type" value="Genomic_DNA"/>
</dbReference>
<reference evidence="1 2" key="1">
    <citation type="submission" date="2016-02" db="EMBL/GenBank/DDBJ databases">
        <title>Complete Genome Sequences of Lactobacillus johnsonii Strain W1.</title>
        <authorList>
            <person name="Sun Y."/>
            <person name="Wu X."/>
        </authorList>
    </citation>
    <scope>NUCLEOTIDE SEQUENCE [LARGE SCALE GENOMIC DNA]</scope>
    <source>
        <strain evidence="1 2">W1</strain>
    </source>
</reference>